<sequence length="170" mass="18440">MTLVRAGLRQTIENPGYSAPAGIVTDRFRSISIERSSTRNISSSGDSSVFRPYCIQADSPSWIARDESLQYHQSPEDALVFGMILGIAHVVDGEIYQARVRARRQVSRGLGEDGDDNDGGFVEHFDEGDFTGDEVRLSSIGGGYYAGESDSGDMSAVTHVSTCRSHSART</sequence>
<dbReference type="AlphaFoldDB" id="A0A2T6ZBL3"/>
<name>A0A2T6ZBL3_TUBBO</name>
<dbReference type="EMBL" id="NESQ01000447">
    <property type="protein sequence ID" value="PUU72881.1"/>
    <property type="molecule type" value="Genomic_DNA"/>
</dbReference>
<comment type="caution">
    <text evidence="1">The sequence shown here is derived from an EMBL/GenBank/DDBJ whole genome shotgun (WGS) entry which is preliminary data.</text>
</comment>
<protein>
    <submittedName>
        <fullName evidence="1">Uncharacterized protein</fullName>
    </submittedName>
</protein>
<evidence type="ECO:0000313" key="1">
    <source>
        <dbReference type="EMBL" id="PUU72881.1"/>
    </source>
</evidence>
<evidence type="ECO:0000313" key="2">
    <source>
        <dbReference type="Proteomes" id="UP000244722"/>
    </source>
</evidence>
<reference evidence="1 2" key="1">
    <citation type="submission" date="2017-04" db="EMBL/GenBank/DDBJ databases">
        <title>Draft genome sequence of Tuber borchii Vittad., a whitish edible truffle.</title>
        <authorList>
            <consortium name="DOE Joint Genome Institute"/>
            <person name="Murat C."/>
            <person name="Kuo A."/>
            <person name="Barry K.W."/>
            <person name="Clum A."/>
            <person name="Dockter R.B."/>
            <person name="Fauchery L."/>
            <person name="Iotti M."/>
            <person name="Kohler A."/>
            <person name="Labutti K."/>
            <person name="Lindquist E.A."/>
            <person name="Lipzen A."/>
            <person name="Ohm R.A."/>
            <person name="Wang M."/>
            <person name="Grigoriev I.V."/>
            <person name="Zambonelli A."/>
            <person name="Martin F.M."/>
        </authorList>
    </citation>
    <scope>NUCLEOTIDE SEQUENCE [LARGE SCALE GENOMIC DNA]</scope>
    <source>
        <strain evidence="1 2">Tbo3840</strain>
    </source>
</reference>
<accession>A0A2T6ZBL3</accession>
<organism evidence="1 2">
    <name type="scientific">Tuber borchii</name>
    <name type="common">White truffle</name>
    <dbReference type="NCBI Taxonomy" id="42251"/>
    <lineage>
        <taxon>Eukaryota</taxon>
        <taxon>Fungi</taxon>
        <taxon>Dikarya</taxon>
        <taxon>Ascomycota</taxon>
        <taxon>Pezizomycotina</taxon>
        <taxon>Pezizomycetes</taxon>
        <taxon>Pezizales</taxon>
        <taxon>Tuberaceae</taxon>
        <taxon>Tuber</taxon>
    </lineage>
</organism>
<gene>
    <name evidence="1" type="ORF">B9Z19DRAFT_1136434</name>
</gene>
<proteinExistence type="predicted"/>
<dbReference type="OrthoDB" id="5419633at2759"/>
<dbReference type="Proteomes" id="UP000244722">
    <property type="component" value="Unassembled WGS sequence"/>
</dbReference>
<keyword evidence="2" id="KW-1185">Reference proteome</keyword>